<dbReference type="InterPro" id="IPR011990">
    <property type="entry name" value="TPR-like_helical_dom_sf"/>
</dbReference>
<protein>
    <submittedName>
        <fullName evidence="1">Tetratricopeptide repeat protein</fullName>
    </submittedName>
</protein>
<gene>
    <name evidence="1" type="ORF">E4633_00860</name>
</gene>
<keyword evidence="2" id="KW-1185">Reference proteome</keyword>
<sequence length="163" mass="18015">MDGHGPTTGECVNAAEIAEMETGELVHLGKEALETRRITVAQRYLHAALEKERTPEHLSLYALALAQATGNVQTAVTLCQEAVKREPKNSEHYLRLGTIYLAAGRKKEAIRALHLGLRVGKNPAITKLLQALGQRERPVLPFLSRGNPVNKYLGKIRSSLFRK</sequence>
<dbReference type="Proteomes" id="UP000306416">
    <property type="component" value="Unassembled WGS sequence"/>
</dbReference>
<evidence type="ECO:0000313" key="2">
    <source>
        <dbReference type="Proteomes" id="UP000306416"/>
    </source>
</evidence>
<dbReference type="SUPFAM" id="SSF48452">
    <property type="entry name" value="TPR-like"/>
    <property type="match status" value="1"/>
</dbReference>
<name>A0A4S1CKH9_9BACT</name>
<comment type="caution">
    <text evidence="1">The sequence shown here is derived from an EMBL/GenBank/DDBJ whole genome shotgun (WGS) entry which is preliminary data.</text>
</comment>
<accession>A0A4S1CKH9</accession>
<organism evidence="1 2">
    <name type="scientific">Geomonas terrae</name>
    <dbReference type="NCBI Taxonomy" id="2562681"/>
    <lineage>
        <taxon>Bacteria</taxon>
        <taxon>Pseudomonadati</taxon>
        <taxon>Thermodesulfobacteriota</taxon>
        <taxon>Desulfuromonadia</taxon>
        <taxon>Geobacterales</taxon>
        <taxon>Geobacteraceae</taxon>
        <taxon>Geomonas</taxon>
    </lineage>
</organism>
<proteinExistence type="predicted"/>
<reference evidence="1 2" key="1">
    <citation type="submission" date="2019-04" db="EMBL/GenBank/DDBJ databases">
        <title>Geobacter oryzae sp. nov., ferric-reducing bacteria isolated from paddy soil.</title>
        <authorList>
            <person name="Xu Z."/>
            <person name="Masuda Y."/>
            <person name="Itoh H."/>
            <person name="Senoo K."/>
        </authorList>
    </citation>
    <scope>NUCLEOTIDE SEQUENCE [LARGE SCALE GENOMIC DNA]</scope>
    <source>
        <strain evidence="1 2">Red111</strain>
    </source>
</reference>
<dbReference type="Gene3D" id="1.25.40.10">
    <property type="entry name" value="Tetratricopeptide repeat domain"/>
    <property type="match status" value="1"/>
</dbReference>
<dbReference type="Pfam" id="PF14559">
    <property type="entry name" value="TPR_19"/>
    <property type="match status" value="1"/>
</dbReference>
<dbReference type="EMBL" id="SRSC01000001">
    <property type="protein sequence ID" value="TGU74053.1"/>
    <property type="molecule type" value="Genomic_DNA"/>
</dbReference>
<dbReference type="AlphaFoldDB" id="A0A4S1CKH9"/>
<evidence type="ECO:0000313" key="1">
    <source>
        <dbReference type="EMBL" id="TGU74053.1"/>
    </source>
</evidence>